<dbReference type="AlphaFoldDB" id="A0A8U7NIC8"/>
<name>A0A8U7NIC8_CORMO</name>
<dbReference type="Pfam" id="PF00270">
    <property type="entry name" value="DEAD"/>
    <property type="match status" value="1"/>
</dbReference>
<dbReference type="GO" id="GO:0003724">
    <property type="term" value="F:RNA helicase activity"/>
    <property type="evidence" value="ECO:0007669"/>
    <property type="project" value="UniProtKB-EC"/>
</dbReference>
<sequence length="1160" mass="123461">MKRGVEFKPQAAAGGPLSLSSLLETLDTFDLGGGEEPGGGPGQAQGAPPAPPTEGGPGPAPPPRRSDSLEELLGKVGAGGADLGGFWGVPVPPIAHCPPPPPGGGGDPPRAPPGAPRGGLGGDGGRRVPRGGLRAAAAGPCTQVAVPPGPVPAAGSSVPRARSLGAGGRPHLGRQDGGGRVRHRAGPAPHDPVRPQQRLGGCSETPQIPRGAPPPPQKNTPDTTPGTPNGSGRVWADPVRPQRPPRTPNRQALPTLRVQSHPKPLTLYPDIPPKHPLEQPKTSLRDPKTSLRDPKISLGSPNPLQLRSVSPRTSPKPSLPRSWLPPDPLHPSGGTQSSAAALPGGLWGAGGLWGDPPCVPPPPRSVYTSPIKALSNQKFRDFRETFGDVGLLTGDVQLRPEAACLVMTTEILRSMLYNGSDAIRDLEWVIFDEVHYVNDDERGVVWEEVLILLPEHVKLVLLSATVPNALEFAQWVGRTKRRCVRVLSTPRRPVPLEHFLFTGNSSRTRHQLFQLLGPGGAFSTQGYYAAVEAKKEQSSKHAQSFGARQPTMAGPNPGQERGVWLALLETLRERELLPAVTFTFSRGRCEDQAAALGSLDLLSGPERGQVRQFLTRCLARLRGSDRRLPQVLQLSELLQRGIGVHHGGVLPLLKEVVEMLFSQGLVKVLFATETFAMGVNMPARTVVFDSIRKHDGNSFRDLLPGEYTQMSGRAGRRGLDATGTVIILCKGPVPELSDLHRMMLGRPSPLQSRFRLTYPMILLLLRAPALRPHDLMRRSFAEFPLRRDATVRAPRPGDPVWALGTSWCRTGGTGTPCCRGWGPLGTREHPSTQAGVRWGHLCDGLENTEVTRKGWQALVTRGLPDTRAGRYWDIPLWTLGCTGAPSVPPQAQTRRVAALREALAALGDPEGTTGDVGDLPQYHRAVVGLRRARAVLQRCLAQAGGQRVLAPGRVVVVCTPRHRNALGLVLQVTSGGSSRTFTTLVLSEKPPENGGAPPEPPPDVPYPEDLLLTRLFLPEGPPGHSLEQLRPEDIVGVTAKTLRVNPEVLLQELRPPRGPRPRYGGVWGELGSLRGILGFSEAAQGVQQCFLGGGCPHSSGIFWGFLPGGFPGEGGVPGWGGVCGSCGFLGCLGRGVSVTFGIPGISLGFLGVSQRISGSV</sequence>
<evidence type="ECO:0000313" key="8">
    <source>
        <dbReference type="Proteomes" id="UP000694553"/>
    </source>
</evidence>
<feature type="compositionally biased region" description="Polar residues" evidence="6">
    <location>
        <begin position="299"/>
        <end position="316"/>
    </location>
</feature>
<keyword evidence="3" id="KW-0347">Helicase</keyword>
<dbReference type="CDD" id="cd18795">
    <property type="entry name" value="SF2_C_Ski2"/>
    <property type="match status" value="1"/>
</dbReference>
<dbReference type="InterPro" id="IPR001650">
    <property type="entry name" value="Helicase_C-like"/>
</dbReference>
<dbReference type="InterPro" id="IPR050699">
    <property type="entry name" value="RNA-DNA_Helicase"/>
</dbReference>
<dbReference type="InterPro" id="IPR027417">
    <property type="entry name" value="P-loop_NTPase"/>
</dbReference>
<dbReference type="PROSITE" id="PS51194">
    <property type="entry name" value="HELICASE_CTER"/>
    <property type="match status" value="1"/>
</dbReference>
<reference evidence="7" key="3">
    <citation type="submission" date="2025-09" db="UniProtKB">
        <authorList>
            <consortium name="Ensembl"/>
        </authorList>
    </citation>
    <scope>IDENTIFICATION</scope>
</reference>
<evidence type="ECO:0000256" key="4">
    <source>
        <dbReference type="ARBA" id="ARBA00022840"/>
    </source>
</evidence>
<dbReference type="GO" id="GO:0005524">
    <property type="term" value="F:ATP binding"/>
    <property type="evidence" value="ECO:0007669"/>
    <property type="project" value="UniProtKB-KW"/>
</dbReference>
<organism evidence="7 8">
    <name type="scientific">Corvus moneduloides</name>
    <name type="common">New Caledonian crow</name>
    <dbReference type="NCBI Taxonomy" id="1196302"/>
    <lineage>
        <taxon>Eukaryota</taxon>
        <taxon>Metazoa</taxon>
        <taxon>Chordata</taxon>
        <taxon>Craniata</taxon>
        <taxon>Vertebrata</taxon>
        <taxon>Euteleostomi</taxon>
        <taxon>Archelosauria</taxon>
        <taxon>Archosauria</taxon>
        <taxon>Dinosauria</taxon>
        <taxon>Saurischia</taxon>
        <taxon>Theropoda</taxon>
        <taxon>Coelurosauria</taxon>
        <taxon>Aves</taxon>
        <taxon>Neognathae</taxon>
        <taxon>Neoaves</taxon>
        <taxon>Telluraves</taxon>
        <taxon>Australaves</taxon>
        <taxon>Passeriformes</taxon>
        <taxon>Corvoidea</taxon>
        <taxon>Corvidae</taxon>
        <taxon>Corvus</taxon>
    </lineage>
</organism>
<dbReference type="PANTHER" id="PTHR12131">
    <property type="entry name" value="ATP-DEPENDENT RNA AND DNA HELICASE"/>
    <property type="match status" value="1"/>
</dbReference>
<dbReference type="Ensembl" id="ENSCMUT00000038396.1">
    <property type="protein sequence ID" value="ENSCMUP00000029359.1"/>
    <property type="gene ID" value="ENSCMUG00000019958.1"/>
</dbReference>
<reference evidence="8" key="1">
    <citation type="submission" date="2019-10" db="EMBL/GenBank/DDBJ databases">
        <title>Corvus moneduloides (New Caledonian crow) genome, bCorMon1, primary haplotype.</title>
        <authorList>
            <person name="Rutz C."/>
            <person name="Fungtammasan C."/>
            <person name="Mountcastle J."/>
            <person name="Formenti G."/>
            <person name="Chow W."/>
            <person name="Howe K."/>
            <person name="Steele M.P."/>
            <person name="Fernandes J."/>
            <person name="Gilbert M.T.P."/>
            <person name="Fedrigo O."/>
            <person name="Jarvis E.D."/>
            <person name="Gemmell N."/>
        </authorList>
    </citation>
    <scope>NUCLEOTIDE SEQUENCE [LARGE SCALE GENOMIC DNA]</scope>
</reference>
<feature type="compositionally biased region" description="Pro residues" evidence="6">
    <location>
        <begin position="90"/>
        <end position="115"/>
    </location>
</feature>
<dbReference type="GO" id="GO:0003676">
    <property type="term" value="F:nucleic acid binding"/>
    <property type="evidence" value="ECO:0007669"/>
    <property type="project" value="InterPro"/>
</dbReference>
<evidence type="ECO:0000256" key="2">
    <source>
        <dbReference type="ARBA" id="ARBA00022801"/>
    </source>
</evidence>
<evidence type="ECO:0000313" key="7">
    <source>
        <dbReference type="Ensembl" id="ENSCMUP00000029359.1"/>
    </source>
</evidence>
<feature type="compositionally biased region" description="Low complexity" evidence="6">
    <location>
        <begin position="219"/>
        <end position="230"/>
    </location>
</feature>
<feature type="compositionally biased region" description="Pro residues" evidence="6">
    <location>
        <begin position="48"/>
        <end position="63"/>
    </location>
</feature>
<proteinExistence type="predicted"/>
<keyword evidence="1" id="KW-0547">Nucleotide-binding</keyword>
<comment type="catalytic activity">
    <reaction evidence="5">
        <text>ATP + H2O = ADP + phosphate + H(+)</text>
        <dbReference type="Rhea" id="RHEA:13065"/>
        <dbReference type="ChEBI" id="CHEBI:15377"/>
        <dbReference type="ChEBI" id="CHEBI:15378"/>
        <dbReference type="ChEBI" id="CHEBI:30616"/>
        <dbReference type="ChEBI" id="CHEBI:43474"/>
        <dbReference type="ChEBI" id="CHEBI:456216"/>
        <dbReference type="EC" id="3.6.4.13"/>
    </reaction>
</comment>
<evidence type="ECO:0000256" key="5">
    <source>
        <dbReference type="ARBA" id="ARBA00047984"/>
    </source>
</evidence>
<accession>A0A8U7NIC8</accession>
<dbReference type="SMART" id="SM00490">
    <property type="entry name" value="HELICc"/>
    <property type="match status" value="1"/>
</dbReference>
<dbReference type="FunFam" id="3.40.50.300:FF:000447">
    <property type="entry name" value="helicase SKI2W isoform X2"/>
    <property type="match status" value="1"/>
</dbReference>
<dbReference type="PANTHER" id="PTHR12131:SF1">
    <property type="entry name" value="ATP-DEPENDENT RNA HELICASE SUPV3L1, MITOCHONDRIAL-RELATED"/>
    <property type="match status" value="1"/>
</dbReference>
<protein>
    <submittedName>
        <fullName evidence="7">Uncharacterized protein</fullName>
    </submittedName>
</protein>
<dbReference type="GO" id="GO:0055087">
    <property type="term" value="C:Ski complex"/>
    <property type="evidence" value="ECO:0007669"/>
    <property type="project" value="TreeGrafter"/>
</dbReference>
<feature type="compositionally biased region" description="Basic and acidic residues" evidence="6">
    <location>
        <begin position="272"/>
        <end position="295"/>
    </location>
</feature>
<feature type="region of interest" description="Disordered" evidence="6">
    <location>
        <begin position="539"/>
        <end position="558"/>
    </location>
</feature>
<dbReference type="InterPro" id="IPR011545">
    <property type="entry name" value="DEAD/DEAH_box_helicase_dom"/>
</dbReference>
<feature type="compositionally biased region" description="Gly residues" evidence="6">
    <location>
        <begin position="31"/>
        <end position="43"/>
    </location>
</feature>
<dbReference type="SUPFAM" id="SSF52540">
    <property type="entry name" value="P-loop containing nucleoside triphosphate hydrolases"/>
    <property type="match status" value="1"/>
</dbReference>
<evidence type="ECO:0000256" key="1">
    <source>
        <dbReference type="ARBA" id="ARBA00022741"/>
    </source>
</evidence>
<gene>
    <name evidence="7" type="primary">SKIC2</name>
</gene>
<dbReference type="Pfam" id="PF00271">
    <property type="entry name" value="Helicase_C"/>
    <property type="match status" value="1"/>
</dbReference>
<dbReference type="PROSITE" id="PS51192">
    <property type="entry name" value="HELICASE_ATP_BIND_1"/>
    <property type="match status" value="1"/>
</dbReference>
<feature type="compositionally biased region" description="Low complexity" evidence="6">
    <location>
        <begin position="130"/>
        <end position="159"/>
    </location>
</feature>
<keyword evidence="8" id="KW-1185">Reference proteome</keyword>
<feature type="region of interest" description="Disordered" evidence="6">
    <location>
        <begin position="26"/>
        <end position="341"/>
    </location>
</feature>
<dbReference type="GO" id="GO:0016787">
    <property type="term" value="F:hydrolase activity"/>
    <property type="evidence" value="ECO:0007669"/>
    <property type="project" value="UniProtKB-KW"/>
</dbReference>
<evidence type="ECO:0000256" key="6">
    <source>
        <dbReference type="SAM" id="MobiDB-lite"/>
    </source>
</evidence>
<keyword evidence="4" id="KW-0067">ATP-binding</keyword>
<dbReference type="InterPro" id="IPR014001">
    <property type="entry name" value="Helicase_ATP-bd"/>
</dbReference>
<feature type="compositionally biased region" description="Gly residues" evidence="6">
    <location>
        <begin position="76"/>
        <end position="87"/>
    </location>
</feature>
<evidence type="ECO:0000256" key="3">
    <source>
        <dbReference type="ARBA" id="ARBA00022806"/>
    </source>
</evidence>
<reference evidence="7" key="2">
    <citation type="submission" date="2025-08" db="UniProtKB">
        <authorList>
            <consortium name="Ensembl"/>
        </authorList>
    </citation>
    <scope>IDENTIFICATION</scope>
</reference>
<dbReference type="Proteomes" id="UP000694553">
    <property type="component" value="Unassembled WGS sequence"/>
</dbReference>
<dbReference type="GO" id="GO:0070478">
    <property type="term" value="P:nuclear-transcribed mRNA catabolic process, 3'-5' exonucleolytic nonsense-mediated decay"/>
    <property type="evidence" value="ECO:0007669"/>
    <property type="project" value="TreeGrafter"/>
</dbReference>
<keyword evidence="2" id="KW-0378">Hydrolase</keyword>
<dbReference type="SMART" id="SM00487">
    <property type="entry name" value="DEXDc"/>
    <property type="match status" value="1"/>
</dbReference>
<dbReference type="Gene3D" id="3.40.50.300">
    <property type="entry name" value="P-loop containing nucleotide triphosphate hydrolases"/>
    <property type="match status" value="2"/>
</dbReference>